<name>A0ACC2WUZ6_9TREE</name>
<proteinExistence type="predicted"/>
<evidence type="ECO:0000313" key="2">
    <source>
        <dbReference type="Proteomes" id="UP001230649"/>
    </source>
</evidence>
<sequence>MRNLTSTYSRIHRLEGTGRVTALTVDPETDGVYVAIEDGETVQIGKTTPDGIEILTMLTGSGTMSLKYLPEAQSLAVILSSGEITVISLADGEVKEEIVGAVEGGIQAAEWSPDDEQLVLVTDEQINVGWGSKKTQFQGSLGKSAAHAPPSASLLPLAPPEDAGQPSITWRGDGAYFAVSSLDAYSRASSRPGGRRRQVRVYQRTPCALSATSEPVHGLQGAPPSAAGATGGLVAWRPAGNLLAAVKKYGYDGGAEGEGEREGRRDVVFFERNGLVHGGFRLREDERVRRGEEGNEWEVRGLTYCSSSEVLAVHISRRDGDVVQLWTMNNYHYYLKSEFFPPRITDAAPRFTCVRWHPEKENVLYLAGEGFVQERTVEWETVTSLLPVPEDTGSVFVIDGDKILVTSFRAQNVPPPMSSYQLSLPTPPVHISPLPNRDAIVVLFPRGDFQVWDLHTRITAPGGRGGGKVAQPEMVQSGRFADDQVLEYRQVAGDAQGRVWALVTLRGGEDGVVDQDGRLWVLEKPVGRIVSGMVEGVTSVDEEGTICVRGERLDDLPAFCFDVQVARSQDPTESLLFTRDATNTLYALQPSSDGAPYVVARDATSMTVSSTYLIYTTTTHESKYAPLDVIRRLVNGESVPEKEKTWESRRVERGSRIVTVVPSAMSLVLQMPRGNLESVNPRPLVLEVVRRDGLAGNYRKAFLTCRRHRIDLNILYDLDYRAFGEKIPSFVEQIPEVDYLNLFVSGLRRPANHEKLNSTCDALRAELESKGTVRYVDTILTTHVCKNPPDLEAGLRVLLQLKATNPEVVENAIKYIIFLTNVNQLYDVALGMYDFKLVLMVAQYSQKDPKEYLPFLRELRELDHNYQRFRIDDYLERRGKALASLKAGGAERFEEAIAYITKYDLYNEALKLWAEQPQQVKAIYDIYGDYLFDRREYYDAALAYTLGDKPDRAMSAYEKAHAWRELFALASKQNIEGSELEDICDRVSEYLSQHNRHLEAAQIALDYQKNVEQAVHILCRGTQFGEAFRLIALRGKEELVESEVYPGLEDAHEQLVDVFDEMEGQLDKEVSRVAELVVKMGEDPESFFMIESEPAMENVDVMTEATTAVTGFTRYTVAQTTMTGTSRNTASSRRKARKKATGRKGTVDEFEYLLASMGRLVARVEEKTAEVDALLPYFLTTSPEHRELGTELQDKVSQFRGKMQKCLDESWQRKDEVNLARRKATGEEDLDESREQWLKEQRRLQGQPAEGEQPAAGGIAGVKPVLPERKTKSKFL</sequence>
<organism evidence="1 2">
    <name type="scientific">Naganishia adeliensis</name>
    <dbReference type="NCBI Taxonomy" id="92952"/>
    <lineage>
        <taxon>Eukaryota</taxon>
        <taxon>Fungi</taxon>
        <taxon>Dikarya</taxon>
        <taxon>Basidiomycota</taxon>
        <taxon>Agaricomycotina</taxon>
        <taxon>Tremellomycetes</taxon>
        <taxon>Filobasidiales</taxon>
        <taxon>Filobasidiaceae</taxon>
        <taxon>Naganishia</taxon>
    </lineage>
</organism>
<accession>A0ACC2WUZ6</accession>
<evidence type="ECO:0000313" key="1">
    <source>
        <dbReference type="EMBL" id="KAJ9114347.1"/>
    </source>
</evidence>
<comment type="caution">
    <text evidence="1">The sequence shown here is derived from an EMBL/GenBank/DDBJ whole genome shotgun (WGS) entry which is preliminary data.</text>
</comment>
<dbReference type="Proteomes" id="UP001230649">
    <property type="component" value="Unassembled WGS sequence"/>
</dbReference>
<dbReference type="EMBL" id="JASBWS010000009">
    <property type="protein sequence ID" value="KAJ9114347.1"/>
    <property type="molecule type" value="Genomic_DNA"/>
</dbReference>
<keyword evidence="2" id="KW-1185">Reference proteome</keyword>
<protein>
    <submittedName>
        <fullName evidence="1">Uncharacterized protein</fullName>
    </submittedName>
</protein>
<reference evidence="1" key="1">
    <citation type="submission" date="2023-04" db="EMBL/GenBank/DDBJ databases">
        <title>Draft Genome sequencing of Naganishia species isolated from polar environments using Oxford Nanopore Technology.</title>
        <authorList>
            <person name="Leo P."/>
            <person name="Venkateswaran K."/>
        </authorList>
    </citation>
    <scope>NUCLEOTIDE SEQUENCE</scope>
    <source>
        <strain evidence="1">MNA-CCFEE 5262</strain>
    </source>
</reference>
<gene>
    <name evidence="1" type="ORF">QFC20_001488</name>
</gene>